<dbReference type="RefSeq" id="XP_033461947.1">
    <property type="nucleotide sequence ID" value="XM_033599168.1"/>
</dbReference>
<protein>
    <submittedName>
        <fullName evidence="2">Uncharacterized protein</fullName>
    </submittedName>
</protein>
<accession>A0A6J3MA55</accession>
<gene>
    <name evidence="2" type="ORF">K489DRAFT_144676</name>
</gene>
<dbReference type="Proteomes" id="UP000504637">
    <property type="component" value="Unplaced"/>
</dbReference>
<evidence type="ECO:0000313" key="2">
    <source>
        <dbReference type="RefSeq" id="XP_033461947.1"/>
    </source>
</evidence>
<name>A0A6J3MA55_9PEZI</name>
<dbReference type="GeneID" id="54356967"/>
<reference evidence="2" key="2">
    <citation type="submission" date="2020-04" db="EMBL/GenBank/DDBJ databases">
        <authorList>
            <consortium name="NCBI Genome Project"/>
        </authorList>
    </citation>
    <scope>NUCLEOTIDE SEQUENCE</scope>
    <source>
        <strain evidence="2">CBS 342.82</strain>
    </source>
</reference>
<reference evidence="2" key="1">
    <citation type="submission" date="2020-01" db="EMBL/GenBank/DDBJ databases">
        <authorList>
            <consortium name="DOE Joint Genome Institute"/>
            <person name="Haridas S."/>
            <person name="Albert R."/>
            <person name="Binder M."/>
            <person name="Bloem J."/>
            <person name="Labutti K."/>
            <person name="Salamov A."/>
            <person name="Andreopoulos B."/>
            <person name="Baker S.E."/>
            <person name="Barry K."/>
            <person name="Bills G."/>
            <person name="Bluhm B.H."/>
            <person name="Cannon C."/>
            <person name="Castanera R."/>
            <person name="Culley D.E."/>
            <person name="Daum C."/>
            <person name="Ezra D."/>
            <person name="Gonzalez J.B."/>
            <person name="Henrissat B."/>
            <person name="Kuo A."/>
            <person name="Liang C."/>
            <person name="Lipzen A."/>
            <person name="Lutzoni F."/>
            <person name="Magnuson J."/>
            <person name="Mondo S."/>
            <person name="Nolan M."/>
            <person name="Ohm R."/>
            <person name="Pangilinan J."/>
            <person name="Park H.-J."/>
            <person name="Ramirez L."/>
            <person name="Alfaro M."/>
            <person name="Sun H."/>
            <person name="Tritt A."/>
            <person name="Yoshinaga Y."/>
            <person name="Zwiers L.-H."/>
            <person name="Turgeon B.G."/>
            <person name="Goodwin S.B."/>
            <person name="Spatafora J.W."/>
            <person name="Crous P.W."/>
            <person name="Grigoriev I.V."/>
        </authorList>
    </citation>
    <scope>NUCLEOTIDE SEQUENCE</scope>
    <source>
        <strain evidence="2">CBS 342.82</strain>
    </source>
</reference>
<keyword evidence="1" id="KW-1185">Reference proteome</keyword>
<organism evidence="2">
    <name type="scientific">Dissoconium aciculare CBS 342.82</name>
    <dbReference type="NCBI Taxonomy" id="1314786"/>
    <lineage>
        <taxon>Eukaryota</taxon>
        <taxon>Fungi</taxon>
        <taxon>Dikarya</taxon>
        <taxon>Ascomycota</taxon>
        <taxon>Pezizomycotina</taxon>
        <taxon>Dothideomycetes</taxon>
        <taxon>Dothideomycetidae</taxon>
        <taxon>Mycosphaerellales</taxon>
        <taxon>Dissoconiaceae</taxon>
        <taxon>Dissoconium</taxon>
    </lineage>
</organism>
<reference evidence="2" key="3">
    <citation type="submission" date="2025-08" db="UniProtKB">
        <authorList>
            <consortium name="RefSeq"/>
        </authorList>
    </citation>
    <scope>IDENTIFICATION</scope>
    <source>
        <strain evidence="2">CBS 342.82</strain>
    </source>
</reference>
<evidence type="ECO:0000313" key="1">
    <source>
        <dbReference type="Proteomes" id="UP000504637"/>
    </source>
</evidence>
<proteinExistence type="predicted"/>
<sequence length="180" mass="20900">MRQSRPRYTSIFVPLRRRRRRRRLWRNLSYLGEEGGRERDPKTFHTCTNSLPALYRFFCAIPSRISHPPAQLCLLLLLAWMDGPPLLLLSPLSTRFDVPKRCRDGSRGATVTGKQVGRLWRKQFDTSSMTETDPQQRNFGNVKNSQFSELFFSRSRAGRKTRSISSSLPWKKSVSLKLPS</sequence>
<dbReference type="AlphaFoldDB" id="A0A6J3MA55"/>